<dbReference type="InterPro" id="IPR000274">
    <property type="entry name" value="Adenylate_cyclase_1"/>
</dbReference>
<organism evidence="2 3">
    <name type="scientific">endosymbiont of Galathealinum brachiosum</name>
    <dbReference type="NCBI Taxonomy" id="2200906"/>
    <lineage>
        <taxon>Bacteria</taxon>
        <taxon>Pseudomonadati</taxon>
        <taxon>Pseudomonadota</taxon>
        <taxon>Gammaproteobacteria</taxon>
        <taxon>sulfur-oxidizing symbionts</taxon>
    </lineage>
</organism>
<dbReference type="GO" id="GO:0004016">
    <property type="term" value="F:adenylate cyclase activity"/>
    <property type="evidence" value="ECO:0007669"/>
    <property type="project" value="InterPro"/>
</dbReference>
<name>A0A370DIZ5_9GAMM</name>
<dbReference type="PANTHER" id="PTHR38760:SF1">
    <property type="entry name" value="ADENYLATE CYCLASE"/>
    <property type="match status" value="1"/>
</dbReference>
<evidence type="ECO:0000259" key="1">
    <source>
        <dbReference type="Pfam" id="PF12633"/>
    </source>
</evidence>
<dbReference type="Pfam" id="PF01295">
    <property type="entry name" value="Adenylate_cycl"/>
    <property type="match status" value="1"/>
</dbReference>
<feature type="domain" description="Adenylate cyclase class-I N-terminal" evidence="1">
    <location>
        <begin position="10"/>
        <end position="193"/>
    </location>
</feature>
<dbReference type="EMBL" id="QFXC01000007">
    <property type="protein sequence ID" value="RDH84898.1"/>
    <property type="molecule type" value="Genomic_DNA"/>
</dbReference>
<proteinExistence type="predicted"/>
<evidence type="ECO:0000313" key="3">
    <source>
        <dbReference type="Proteomes" id="UP000254266"/>
    </source>
</evidence>
<dbReference type="Proteomes" id="UP000254266">
    <property type="component" value="Unassembled WGS sequence"/>
</dbReference>
<dbReference type="PANTHER" id="PTHR38760">
    <property type="entry name" value="ADENYLATE CYCLASE"/>
    <property type="match status" value="1"/>
</dbReference>
<dbReference type="Pfam" id="PF12633">
    <property type="entry name" value="Adenyl_cycl_N"/>
    <property type="match status" value="1"/>
</dbReference>
<reference evidence="2 3" key="1">
    <citation type="journal article" date="2018" name="ISME J.">
        <title>Endosymbiont genomes yield clues of tubeworm success.</title>
        <authorList>
            <person name="Li Y."/>
            <person name="Liles M.R."/>
            <person name="Halanych K.M."/>
        </authorList>
    </citation>
    <scope>NUCLEOTIDE SEQUENCE [LARGE SCALE GENOMIC DNA]</scope>
    <source>
        <strain evidence="2">A1464</strain>
    </source>
</reference>
<dbReference type="InterPro" id="IPR024685">
    <property type="entry name" value="Adenylate_cyclase_1_N"/>
</dbReference>
<gene>
    <name evidence="2" type="ORF">DIZ80_05380</name>
</gene>
<sequence length="898" mass="103261">MKIKNTIQVADARQAYLRWNSSRYKQLPEIVGGDIYKYIQLIPLFLQLNNKLLPGYADPDAPAGVFSYKPDKNSIVDAKLLNNKFRYQQEGVINNYAIESVCFHQKLIDKKNSCWIFYRSSLNIKQLTLLKEKINKLSQWFSARGECIDFNCLSVDDFVSNKIENINDENKSLYLDRFYSEMILLAGKYPVWWLVPPEKEKEYTAFVEHIKQARFVDVEEFIDLGGVAELARSDVIKKAIDLVQKIKQSPETCLAELLIIDQKNTSWPVLDGISHRLKYFIYTGKVERNPVDIMAKMMHEAMSHYPETEHILSPVRLFSRLRNMPGQLNHKLVDAFLADDYVYESASTGLENIISYLNFFKAISHEVRQIFSNIVKQYNAENSVSEQDKILASVASNMMAFLSDGDDSVPLYNNKNTTDIILDRIHLKQEITQGSGRWSLVLEVSEGNEKTIGGFNSLLGLLAWCWLNRVVNHSTQVSIESPGQQVKQIEAYYVLEVLIQQLKPDLISNIPAVAFENPVRPLQSLLFVNFMALNKNENIRVTATDDPLSFGNLSENLVTHCEQLIINSWGDVYTKQYSGNTGILNCLCEWTHHAPLDELSKPQKLSVFGHGAGDSTYMAQRVEQVYDEMQSFFYNTRNEMGRFILRMGSEYHVVKVEDSLLKPVRIGKKKALMGYLEAASSSFHDTALERLAYTDYPLREIYQNNKPHVLQVFFQLINRAFYTWVVDENGSLWADVSTIYNRESYITHWLYFFRNISNRLKKINYQERELPGLEINQISINQLGGIEFYAIGADAVSGSKNYIDIQVSINGHVDGDQLSLVCDGRRFTYGDFKQNALIECVQYMSARMTGEGRLPVYVTDIDVPLRIFNVIERDDIQISHILKFKRNFEHKINKLLDS</sequence>
<evidence type="ECO:0000313" key="2">
    <source>
        <dbReference type="EMBL" id="RDH84898.1"/>
    </source>
</evidence>
<accession>A0A370DIZ5</accession>
<protein>
    <recommendedName>
        <fullName evidence="1">Adenylate cyclase class-I N-terminal domain-containing protein</fullName>
    </recommendedName>
</protein>
<comment type="caution">
    <text evidence="2">The sequence shown here is derived from an EMBL/GenBank/DDBJ whole genome shotgun (WGS) entry which is preliminary data.</text>
</comment>
<dbReference type="AlphaFoldDB" id="A0A370DIZ5"/>
<keyword evidence="3" id="KW-1185">Reference proteome</keyword>
<dbReference type="GO" id="GO:0006171">
    <property type="term" value="P:cAMP biosynthetic process"/>
    <property type="evidence" value="ECO:0007669"/>
    <property type="project" value="InterPro"/>
</dbReference>